<comment type="caution">
    <text evidence="2">The sequence shown here is derived from an EMBL/GenBank/DDBJ whole genome shotgun (WGS) entry which is preliminary data.</text>
</comment>
<keyword evidence="1" id="KW-1133">Transmembrane helix</keyword>
<protein>
    <submittedName>
        <fullName evidence="2">Uncharacterized protein</fullName>
    </submittedName>
</protein>
<reference evidence="2" key="1">
    <citation type="submission" date="2022-11" db="EMBL/GenBank/DDBJ databases">
        <title>Refractory cell wall polysaccharides provide important carbon source for microbial heterotrophs in the hadal ocean.</title>
        <authorList>
            <person name="Zhu X."/>
        </authorList>
    </citation>
    <scope>NUCLEOTIDE SEQUENCE</scope>
    <source>
        <strain evidence="2">MTRN7</strain>
    </source>
</reference>
<sequence length="152" mass="17205">MDTTNTIIGVVITLCCGIPFFLLYMSKKKKTQQKTKLFKSIAEEKQLTINKIDVFNHLTFGLDTAKKVALITNNSAYNIVDLTTCDSAVLDVRKQRKSKSSEQITDVFLSFKNPNSTTIDFNLFNIDINRLIDGEVEVGHKWANTINQLIKN</sequence>
<evidence type="ECO:0000313" key="2">
    <source>
        <dbReference type="EMBL" id="MDA0178083.1"/>
    </source>
</evidence>
<name>A0ABT4S1Y3_9FLAO</name>
<dbReference type="RefSeq" id="WP_270005655.1">
    <property type="nucleotide sequence ID" value="NZ_CAXQEU010000122.1"/>
</dbReference>
<accession>A0ABT4S1Y3</accession>
<evidence type="ECO:0000313" key="3">
    <source>
        <dbReference type="Proteomes" id="UP001149142"/>
    </source>
</evidence>
<dbReference type="Proteomes" id="UP001149142">
    <property type="component" value="Unassembled WGS sequence"/>
</dbReference>
<proteinExistence type="predicted"/>
<keyword evidence="1" id="KW-0472">Membrane</keyword>
<evidence type="ECO:0000256" key="1">
    <source>
        <dbReference type="SAM" id="Phobius"/>
    </source>
</evidence>
<feature type="transmembrane region" description="Helical" evidence="1">
    <location>
        <begin position="6"/>
        <end position="26"/>
    </location>
</feature>
<gene>
    <name evidence="2" type="ORF">OOZ35_11320</name>
</gene>
<organism evidence="2 3">
    <name type="scientific">Mesoflavibacter profundi</name>
    <dbReference type="NCBI Taxonomy" id="2708110"/>
    <lineage>
        <taxon>Bacteria</taxon>
        <taxon>Pseudomonadati</taxon>
        <taxon>Bacteroidota</taxon>
        <taxon>Flavobacteriia</taxon>
        <taxon>Flavobacteriales</taxon>
        <taxon>Flavobacteriaceae</taxon>
        <taxon>Mesoflavibacter</taxon>
    </lineage>
</organism>
<keyword evidence="1" id="KW-0812">Transmembrane</keyword>
<keyword evidence="3" id="KW-1185">Reference proteome</keyword>
<dbReference type="EMBL" id="JAPFGC010000002">
    <property type="protein sequence ID" value="MDA0178083.1"/>
    <property type="molecule type" value="Genomic_DNA"/>
</dbReference>